<dbReference type="PANTHER" id="PTHR43581:SF2">
    <property type="entry name" value="EXCINUCLEASE ATPASE SUBUNIT"/>
    <property type="match status" value="1"/>
</dbReference>
<organism evidence="2 3">
    <name type="scientific">Mesonia ostreae</name>
    <dbReference type="NCBI Taxonomy" id="861110"/>
    <lineage>
        <taxon>Bacteria</taxon>
        <taxon>Pseudomonadati</taxon>
        <taxon>Bacteroidota</taxon>
        <taxon>Flavobacteriia</taxon>
        <taxon>Flavobacteriales</taxon>
        <taxon>Flavobacteriaceae</taxon>
        <taxon>Mesonia</taxon>
    </lineage>
</organism>
<sequence>MRIKKVKWLNHPILGNLEVDFTNSTSGDAYDNVIFAGENGTGKTSILESISTFLNIGSFEYFDFIEYVINNSVYKAVQSSSNTSMKDFFDIVHPNGNITSINSNRNNNPQSIDTNNLDPRSYGCVFSKARADYKTNSIKFTTTKQLDIDKYDNDKEDDFTSLKQLIVDIQNQDNSDYAELNQSLGNNPKSWEEYYPNSKIYRFKKAFDSFFTNMSYEKVMDSNDEKVILFNKNGVTIPIDKLSTGEKQIVFRGIYLLRNNQNLQDSSIMIDEPELSMHPKWQKGILKYYKDIFTENNTQQNVQLFVATHSEYVMESALLNKDKNLTIILKDKRGIDKRGIIELKRIDAPSVLPSITSAETNYLAFDIVSNDYHIELYGYLQNKESVSTVKACDDFIISHQDYNPSIHQKTSSFRTTTYNSLTTYIRNAIDHPEPAKKFSESELRTSIELLIKLCR</sequence>
<feature type="domain" description="ATPase AAA-type core" evidence="1">
    <location>
        <begin position="35"/>
        <end position="315"/>
    </location>
</feature>
<dbReference type="Pfam" id="PF13304">
    <property type="entry name" value="AAA_21"/>
    <property type="match status" value="1"/>
</dbReference>
<name>A0ABU2KGY5_9FLAO</name>
<proteinExistence type="predicted"/>
<gene>
    <name evidence="2" type="ORF">RLT85_04880</name>
</gene>
<evidence type="ECO:0000259" key="1">
    <source>
        <dbReference type="Pfam" id="PF13304"/>
    </source>
</evidence>
<dbReference type="Gene3D" id="3.40.50.300">
    <property type="entry name" value="P-loop containing nucleotide triphosphate hydrolases"/>
    <property type="match status" value="1"/>
</dbReference>
<dbReference type="InterPro" id="IPR051396">
    <property type="entry name" value="Bact_Antivir_Def_Nuclease"/>
</dbReference>
<dbReference type="InterPro" id="IPR027417">
    <property type="entry name" value="P-loop_NTPase"/>
</dbReference>
<dbReference type="SUPFAM" id="SSF52540">
    <property type="entry name" value="P-loop containing nucleoside triphosphate hydrolases"/>
    <property type="match status" value="1"/>
</dbReference>
<dbReference type="EMBL" id="JAVRBG010000003">
    <property type="protein sequence ID" value="MDT0293961.1"/>
    <property type="molecule type" value="Genomic_DNA"/>
</dbReference>
<dbReference type="InterPro" id="IPR003959">
    <property type="entry name" value="ATPase_AAA_core"/>
</dbReference>
<keyword evidence="3" id="KW-1185">Reference proteome</keyword>
<evidence type="ECO:0000313" key="3">
    <source>
        <dbReference type="Proteomes" id="UP001182991"/>
    </source>
</evidence>
<reference evidence="3" key="1">
    <citation type="submission" date="2023-07" db="EMBL/GenBank/DDBJ databases">
        <title>Isolating and identifying novel microbial strains from the Mariana Trench.</title>
        <authorList>
            <person name="Fu H."/>
        </authorList>
    </citation>
    <scope>NUCLEOTIDE SEQUENCE [LARGE SCALE GENOMIC DNA]</scope>
    <source>
        <strain evidence="3">T-y2</strain>
    </source>
</reference>
<dbReference type="RefSeq" id="WP_311400909.1">
    <property type="nucleotide sequence ID" value="NZ_JAVRBG010000003.1"/>
</dbReference>
<dbReference type="PANTHER" id="PTHR43581">
    <property type="entry name" value="ATP/GTP PHOSPHATASE"/>
    <property type="match status" value="1"/>
</dbReference>
<dbReference type="Proteomes" id="UP001182991">
    <property type="component" value="Unassembled WGS sequence"/>
</dbReference>
<accession>A0ABU2KGY5</accession>
<comment type="caution">
    <text evidence="2">The sequence shown here is derived from an EMBL/GenBank/DDBJ whole genome shotgun (WGS) entry which is preliminary data.</text>
</comment>
<evidence type="ECO:0000313" key="2">
    <source>
        <dbReference type="EMBL" id="MDT0293961.1"/>
    </source>
</evidence>
<protein>
    <submittedName>
        <fullName evidence="2">AAA family ATPase</fullName>
    </submittedName>
</protein>